<name>A0AAV5WEL0_9BILA</name>
<proteinExistence type="predicted"/>
<dbReference type="EMBL" id="BTSY01000005">
    <property type="protein sequence ID" value="GMT29316.1"/>
    <property type="molecule type" value="Genomic_DNA"/>
</dbReference>
<evidence type="ECO:0008006" key="4">
    <source>
        <dbReference type="Google" id="ProtNLM"/>
    </source>
</evidence>
<evidence type="ECO:0000256" key="1">
    <source>
        <dbReference type="SAM" id="MobiDB-lite"/>
    </source>
</evidence>
<sequence>MQQDEYPVVDIQLCPETGEVVDQCVACHEAIRSVIEAERYVYDAAYVYVKLQTDEPSTSKGGEKEEKEGKEGKEGKGSKESSEENSENVPLQIVTTSSGRTVMPVTMPGRSCTRRGQSKGLIKVKMSSSQTVKELKIALLKHVNYSPVDQLLYSTVGGDPLQDERTLMEARVLPDNHEEPIILIVQSATEGMLCSPANEKNRAVERGFYDTALAH</sequence>
<comment type="caution">
    <text evidence="2">The sequence shown here is derived from an EMBL/GenBank/DDBJ whole genome shotgun (WGS) entry which is preliminary data.</text>
</comment>
<gene>
    <name evidence="2" type="ORF">PFISCL1PPCAC_20613</name>
</gene>
<evidence type="ECO:0000313" key="2">
    <source>
        <dbReference type="EMBL" id="GMT29316.1"/>
    </source>
</evidence>
<reference evidence="2" key="1">
    <citation type="submission" date="2023-10" db="EMBL/GenBank/DDBJ databases">
        <title>Genome assembly of Pristionchus species.</title>
        <authorList>
            <person name="Yoshida K."/>
            <person name="Sommer R.J."/>
        </authorList>
    </citation>
    <scope>NUCLEOTIDE SEQUENCE</scope>
    <source>
        <strain evidence="2">RS5133</strain>
    </source>
</reference>
<feature type="compositionally biased region" description="Basic and acidic residues" evidence="1">
    <location>
        <begin position="61"/>
        <end position="82"/>
    </location>
</feature>
<dbReference type="AlphaFoldDB" id="A0AAV5WEL0"/>
<evidence type="ECO:0000313" key="3">
    <source>
        <dbReference type="Proteomes" id="UP001432322"/>
    </source>
</evidence>
<accession>A0AAV5WEL0</accession>
<dbReference type="InterPro" id="IPR029071">
    <property type="entry name" value="Ubiquitin-like_domsf"/>
</dbReference>
<feature type="region of interest" description="Disordered" evidence="1">
    <location>
        <begin position="55"/>
        <end position="92"/>
    </location>
</feature>
<dbReference type="Proteomes" id="UP001432322">
    <property type="component" value="Unassembled WGS sequence"/>
</dbReference>
<organism evidence="2 3">
    <name type="scientific">Pristionchus fissidentatus</name>
    <dbReference type="NCBI Taxonomy" id="1538716"/>
    <lineage>
        <taxon>Eukaryota</taxon>
        <taxon>Metazoa</taxon>
        <taxon>Ecdysozoa</taxon>
        <taxon>Nematoda</taxon>
        <taxon>Chromadorea</taxon>
        <taxon>Rhabditida</taxon>
        <taxon>Rhabditina</taxon>
        <taxon>Diplogasteromorpha</taxon>
        <taxon>Diplogasteroidea</taxon>
        <taxon>Neodiplogasteridae</taxon>
        <taxon>Pristionchus</taxon>
    </lineage>
</organism>
<protein>
    <recommendedName>
        <fullName evidence="4">Ubiquitin-like domain-containing protein</fullName>
    </recommendedName>
</protein>
<dbReference type="SUPFAM" id="SSF54236">
    <property type="entry name" value="Ubiquitin-like"/>
    <property type="match status" value="1"/>
</dbReference>
<keyword evidence="3" id="KW-1185">Reference proteome</keyword>